<organism evidence="1 2">
    <name type="scientific">Trichoderma cornu-damae</name>
    <dbReference type="NCBI Taxonomy" id="654480"/>
    <lineage>
        <taxon>Eukaryota</taxon>
        <taxon>Fungi</taxon>
        <taxon>Dikarya</taxon>
        <taxon>Ascomycota</taxon>
        <taxon>Pezizomycotina</taxon>
        <taxon>Sordariomycetes</taxon>
        <taxon>Hypocreomycetidae</taxon>
        <taxon>Hypocreales</taxon>
        <taxon>Hypocreaceae</taxon>
        <taxon>Trichoderma</taxon>
    </lineage>
</organism>
<evidence type="ECO:0000313" key="1">
    <source>
        <dbReference type="EMBL" id="KAH6606776.1"/>
    </source>
</evidence>
<evidence type="ECO:0000313" key="2">
    <source>
        <dbReference type="Proteomes" id="UP000827724"/>
    </source>
</evidence>
<proteinExistence type="predicted"/>
<dbReference type="Proteomes" id="UP000827724">
    <property type="component" value="Unassembled WGS sequence"/>
</dbReference>
<protein>
    <submittedName>
        <fullName evidence="1">Uncharacterized protein</fullName>
    </submittedName>
</protein>
<keyword evidence="2" id="KW-1185">Reference proteome</keyword>
<sequence>MFSSKSVQYMHRIPHATEYWIHGVDQADGVCRRLANQPHCFCGPRLVLKRGVERQEALVDGYDGLVEHLQLSL</sequence>
<dbReference type="AlphaFoldDB" id="A0A9P8QI37"/>
<comment type="caution">
    <text evidence="1">The sequence shown here is derived from an EMBL/GenBank/DDBJ whole genome shotgun (WGS) entry which is preliminary data.</text>
</comment>
<reference evidence="1" key="1">
    <citation type="submission" date="2021-08" db="EMBL/GenBank/DDBJ databases">
        <title>Chromosome-Level Trichoderma cornu-damae using Hi-C Data.</title>
        <authorList>
            <person name="Kim C.S."/>
        </authorList>
    </citation>
    <scope>NUCLEOTIDE SEQUENCE</scope>
    <source>
        <strain evidence="1">KA19-0412C</strain>
    </source>
</reference>
<accession>A0A9P8QI37</accession>
<gene>
    <name evidence="1" type="ORF">Trco_005929</name>
</gene>
<name>A0A9P8QI37_9HYPO</name>
<dbReference type="EMBL" id="JAIWOZ010000004">
    <property type="protein sequence ID" value="KAH6606776.1"/>
    <property type="molecule type" value="Genomic_DNA"/>
</dbReference>